<comment type="caution">
    <text evidence="1">The sequence shown here is derived from an EMBL/GenBank/DDBJ whole genome shotgun (WGS) entry which is preliminary data.</text>
</comment>
<keyword evidence="2" id="KW-1185">Reference proteome</keyword>
<evidence type="ECO:0000313" key="2">
    <source>
        <dbReference type="Proteomes" id="UP001341840"/>
    </source>
</evidence>
<organism evidence="1 2">
    <name type="scientific">Stylosanthes scabra</name>
    <dbReference type="NCBI Taxonomy" id="79078"/>
    <lineage>
        <taxon>Eukaryota</taxon>
        <taxon>Viridiplantae</taxon>
        <taxon>Streptophyta</taxon>
        <taxon>Embryophyta</taxon>
        <taxon>Tracheophyta</taxon>
        <taxon>Spermatophyta</taxon>
        <taxon>Magnoliopsida</taxon>
        <taxon>eudicotyledons</taxon>
        <taxon>Gunneridae</taxon>
        <taxon>Pentapetalae</taxon>
        <taxon>rosids</taxon>
        <taxon>fabids</taxon>
        <taxon>Fabales</taxon>
        <taxon>Fabaceae</taxon>
        <taxon>Papilionoideae</taxon>
        <taxon>50 kb inversion clade</taxon>
        <taxon>dalbergioids sensu lato</taxon>
        <taxon>Dalbergieae</taxon>
        <taxon>Pterocarpus clade</taxon>
        <taxon>Stylosanthes</taxon>
    </lineage>
</organism>
<proteinExistence type="predicted"/>
<feature type="non-terminal residue" evidence="1">
    <location>
        <position position="57"/>
    </location>
</feature>
<reference evidence="1 2" key="1">
    <citation type="journal article" date="2023" name="Plants (Basel)">
        <title>Bridging the Gap: Combining Genomics and Transcriptomics Approaches to Understand Stylosanthes scabra, an Orphan Legume from the Brazilian Caatinga.</title>
        <authorList>
            <person name="Ferreira-Neto J.R.C."/>
            <person name="da Silva M.D."/>
            <person name="Binneck E."/>
            <person name="de Melo N.F."/>
            <person name="da Silva R.H."/>
            <person name="de Melo A.L.T.M."/>
            <person name="Pandolfi V."/>
            <person name="Bustamante F.O."/>
            <person name="Brasileiro-Vidal A.C."/>
            <person name="Benko-Iseppon A.M."/>
        </authorList>
    </citation>
    <scope>NUCLEOTIDE SEQUENCE [LARGE SCALE GENOMIC DNA]</scope>
    <source>
        <tissue evidence="1">Leaves</tissue>
    </source>
</reference>
<dbReference type="EMBL" id="JASCZI010037843">
    <property type="protein sequence ID" value="MED6129843.1"/>
    <property type="molecule type" value="Genomic_DNA"/>
</dbReference>
<gene>
    <name evidence="1" type="ORF">PIB30_112055</name>
</gene>
<feature type="non-terminal residue" evidence="1">
    <location>
        <position position="1"/>
    </location>
</feature>
<protein>
    <submittedName>
        <fullName evidence="1">Uncharacterized protein</fullName>
    </submittedName>
</protein>
<evidence type="ECO:0000313" key="1">
    <source>
        <dbReference type="EMBL" id="MED6129843.1"/>
    </source>
</evidence>
<name>A0ABU6S1A2_9FABA</name>
<dbReference type="Proteomes" id="UP001341840">
    <property type="component" value="Unassembled WGS sequence"/>
</dbReference>
<sequence length="57" mass="5854">NSSDSHETNVSSESLESGTISLALPLLASSLCLCMARLAIVTGIPCISISLNCLAVF</sequence>
<accession>A0ABU6S1A2</accession>